<organism evidence="3 4">
    <name type="scientific">Pseudodesulfovibrio profundus</name>
    <dbReference type="NCBI Taxonomy" id="57320"/>
    <lineage>
        <taxon>Bacteria</taxon>
        <taxon>Pseudomonadati</taxon>
        <taxon>Thermodesulfobacteriota</taxon>
        <taxon>Desulfovibrionia</taxon>
        <taxon>Desulfovibrionales</taxon>
        <taxon>Desulfovibrionaceae</taxon>
    </lineage>
</organism>
<dbReference type="KEGG" id="pprf:DPRO_2895"/>
<sequence>MRHCRIFIFALMTVVITASSAMATEFMDMDIKIGREVVANALCKSPAEVNYVTKVRDNLYLYSVFYAKKESHFFVGVYKDFIRLQGKEFKTITRTIPYKFDEATKCAVVQFSVPDCPTDANIVACSEKTLEEKKDDEFWDKSIPELLEEDLEKAIKAGQEEPQQNDTEGQPETQQ</sequence>
<keyword evidence="4" id="KW-1185">Reference proteome</keyword>
<dbReference type="Proteomes" id="UP000219215">
    <property type="component" value="Chromosome DPRO"/>
</dbReference>
<gene>
    <name evidence="3" type="ORF">DPRO_2895</name>
</gene>
<evidence type="ECO:0000256" key="1">
    <source>
        <dbReference type="SAM" id="MobiDB-lite"/>
    </source>
</evidence>
<reference evidence="4" key="1">
    <citation type="submission" date="2017-09" db="EMBL/GenBank/DDBJ databases">
        <authorList>
            <person name="Regsiter A."/>
            <person name="William W."/>
        </authorList>
    </citation>
    <scope>NUCLEOTIDE SEQUENCE [LARGE SCALE GENOMIC DNA]</scope>
    <source>
        <strain evidence="4">500-1</strain>
    </source>
</reference>
<name>A0A2C8FBJ2_9BACT</name>
<keyword evidence="2" id="KW-0732">Signal</keyword>
<dbReference type="RefSeq" id="WP_097012626.1">
    <property type="nucleotide sequence ID" value="NZ_LT907975.1"/>
</dbReference>
<protein>
    <submittedName>
        <fullName evidence="3">Uncharacterized protein</fullName>
    </submittedName>
</protein>
<feature type="region of interest" description="Disordered" evidence="1">
    <location>
        <begin position="152"/>
        <end position="175"/>
    </location>
</feature>
<feature type="signal peptide" evidence="2">
    <location>
        <begin position="1"/>
        <end position="23"/>
    </location>
</feature>
<feature type="compositionally biased region" description="Polar residues" evidence="1">
    <location>
        <begin position="161"/>
        <end position="175"/>
    </location>
</feature>
<accession>A0A2C8FBJ2</accession>
<feature type="chain" id="PRO_5013107143" evidence="2">
    <location>
        <begin position="24"/>
        <end position="175"/>
    </location>
</feature>
<dbReference type="OrthoDB" id="5458150at2"/>
<evidence type="ECO:0000313" key="4">
    <source>
        <dbReference type="Proteomes" id="UP000219215"/>
    </source>
</evidence>
<evidence type="ECO:0000256" key="2">
    <source>
        <dbReference type="SAM" id="SignalP"/>
    </source>
</evidence>
<proteinExistence type="predicted"/>
<dbReference type="EMBL" id="LT907975">
    <property type="protein sequence ID" value="SOB59805.1"/>
    <property type="molecule type" value="Genomic_DNA"/>
</dbReference>
<dbReference type="AlphaFoldDB" id="A0A2C8FBJ2"/>
<evidence type="ECO:0000313" key="3">
    <source>
        <dbReference type="EMBL" id="SOB59805.1"/>
    </source>
</evidence>